<feature type="compositionally biased region" description="Basic and acidic residues" evidence="1">
    <location>
        <begin position="76"/>
        <end position="90"/>
    </location>
</feature>
<evidence type="ECO:0000256" key="1">
    <source>
        <dbReference type="SAM" id="MobiDB-lite"/>
    </source>
</evidence>
<gene>
    <name evidence="2" type="ORF">TDIB3V08_LOCUS8059</name>
</gene>
<proteinExistence type="predicted"/>
<dbReference type="AlphaFoldDB" id="A0A7R8ZE04"/>
<sequence length="372" mass="39118">MDALDELLREQTQVPRGWSVSGALAAHFISAAAATCPPGGGDRKTPPGATSSSCLSGGGGDVSVDSTSPPPSDVLLGDKRSVNSIRDRPVRSLPPLRSRGPRVVKAGQRSQPVQTADSSLTHPAGLCLHPRSIPRPNPSCVRVATAGFGTTEHIVLGVATVGFGTTEHIVLGVAAAGFATTEHIVLGLAAAGFGTTEHIVLGVVTAGFGTTEHIVLGVATAGFATTEHIVLGLAAAGSNRDHPLQSVWRQEQRGALWCDHVRGLQGVLQEVPELRRQLPMSPKQELRRRPRQQEPLPVLPPAEMSAARDVQGCLNFLQEPRILRTLATAELRSEVEPATLACKHGSSLLADHWIFEEGGGGEVQSPRAREVP</sequence>
<reference evidence="2" key="1">
    <citation type="submission" date="2020-11" db="EMBL/GenBank/DDBJ databases">
        <authorList>
            <person name="Tran Van P."/>
        </authorList>
    </citation>
    <scope>NUCLEOTIDE SEQUENCE</scope>
</reference>
<name>A0A7R8ZE04_TIMDO</name>
<feature type="compositionally biased region" description="Low complexity" evidence="1">
    <location>
        <begin position="91"/>
        <end position="104"/>
    </location>
</feature>
<organism evidence="2">
    <name type="scientific">Timema douglasi</name>
    <name type="common">Walking stick</name>
    <dbReference type="NCBI Taxonomy" id="61478"/>
    <lineage>
        <taxon>Eukaryota</taxon>
        <taxon>Metazoa</taxon>
        <taxon>Ecdysozoa</taxon>
        <taxon>Arthropoda</taxon>
        <taxon>Hexapoda</taxon>
        <taxon>Insecta</taxon>
        <taxon>Pterygota</taxon>
        <taxon>Neoptera</taxon>
        <taxon>Polyneoptera</taxon>
        <taxon>Phasmatodea</taxon>
        <taxon>Timematodea</taxon>
        <taxon>Timematoidea</taxon>
        <taxon>Timematidae</taxon>
        <taxon>Timema</taxon>
    </lineage>
</organism>
<evidence type="ECO:0000313" key="2">
    <source>
        <dbReference type="EMBL" id="CAD7201868.1"/>
    </source>
</evidence>
<feature type="compositionally biased region" description="Polar residues" evidence="1">
    <location>
        <begin position="108"/>
        <end position="121"/>
    </location>
</feature>
<feature type="region of interest" description="Disordered" evidence="1">
    <location>
        <begin position="278"/>
        <end position="302"/>
    </location>
</feature>
<accession>A0A7R8ZE04</accession>
<protein>
    <submittedName>
        <fullName evidence="2">Uncharacterized protein</fullName>
    </submittedName>
</protein>
<feature type="region of interest" description="Disordered" evidence="1">
    <location>
        <begin position="38"/>
        <end position="121"/>
    </location>
</feature>
<dbReference type="EMBL" id="OA568764">
    <property type="protein sequence ID" value="CAD7201868.1"/>
    <property type="molecule type" value="Genomic_DNA"/>
</dbReference>